<reference evidence="2 3" key="1">
    <citation type="submission" date="2018-05" db="EMBL/GenBank/DDBJ databases">
        <authorList>
            <person name="Goeker M."/>
            <person name="Huntemann M."/>
            <person name="Clum A."/>
            <person name="Pillay M."/>
            <person name="Palaniappan K."/>
            <person name="Varghese N."/>
            <person name="Mikhailova N."/>
            <person name="Stamatis D."/>
            <person name="Reddy T."/>
            <person name="Daum C."/>
            <person name="Shapiro N."/>
            <person name="Ivanova N."/>
            <person name="Kyrpides N."/>
            <person name="Woyke T."/>
        </authorList>
    </citation>
    <scope>NUCLEOTIDE SEQUENCE [LARGE SCALE GENOMIC DNA]</scope>
    <source>
        <strain evidence="2 3">DSM 26524</strain>
    </source>
</reference>
<feature type="signal peptide" evidence="1">
    <location>
        <begin position="1"/>
        <end position="31"/>
    </location>
</feature>
<evidence type="ECO:0000313" key="3">
    <source>
        <dbReference type="Proteomes" id="UP000245412"/>
    </source>
</evidence>
<feature type="chain" id="PRO_5044497185" description="DUF4163 domain-containing protein" evidence="1">
    <location>
        <begin position="32"/>
        <end position="253"/>
    </location>
</feature>
<protein>
    <recommendedName>
        <fullName evidence="4">DUF4163 domain-containing protein</fullName>
    </recommendedName>
</protein>
<keyword evidence="1" id="KW-0732">Signal</keyword>
<sequence>MKKLFNNSRVKLAAALTVTILAGSVSMQADAEDVSGESWELLYEQAVKDAMTIEPEEILPVLAINEDEDQIRWNDEGKVLMVTLHRYPDSYPAGNEITMDYGDTWVTSLAEMEDWFTENYSEGQDEEDWTARFEMLLGMPADKAHTHFTAMWVDPADMIRPAYNPDVTDDEVLSNFEDPQNTDKEYKEWFDGNIIWSYFDSQYPWTRLGYTYDYADNGTEYGLSEFIVNQGASVVVEFTYTVDEMVEYLEEAN</sequence>
<comment type="caution">
    <text evidence="2">The sequence shown here is derived from an EMBL/GenBank/DDBJ whole genome shotgun (WGS) entry which is preliminary data.</text>
</comment>
<dbReference type="RefSeq" id="WP_109747320.1">
    <property type="nucleotide sequence ID" value="NZ_CABJAT010000008.1"/>
</dbReference>
<dbReference type="EMBL" id="QGGY01000010">
    <property type="protein sequence ID" value="PWJ73969.1"/>
    <property type="molecule type" value="Genomic_DNA"/>
</dbReference>
<proteinExistence type="predicted"/>
<accession>A0AB73T1D4</accession>
<dbReference type="Proteomes" id="UP000245412">
    <property type="component" value="Unassembled WGS sequence"/>
</dbReference>
<name>A0AB73T1D4_9FIRM</name>
<evidence type="ECO:0008006" key="4">
    <source>
        <dbReference type="Google" id="ProtNLM"/>
    </source>
</evidence>
<organism evidence="2 3">
    <name type="scientific">Murimonas intestini</name>
    <dbReference type="NCBI Taxonomy" id="1337051"/>
    <lineage>
        <taxon>Bacteria</taxon>
        <taxon>Bacillati</taxon>
        <taxon>Bacillota</taxon>
        <taxon>Clostridia</taxon>
        <taxon>Lachnospirales</taxon>
        <taxon>Lachnospiraceae</taxon>
        <taxon>Murimonas</taxon>
    </lineage>
</organism>
<dbReference type="AlphaFoldDB" id="A0AB73T1D4"/>
<evidence type="ECO:0000256" key="1">
    <source>
        <dbReference type="SAM" id="SignalP"/>
    </source>
</evidence>
<keyword evidence="3" id="KW-1185">Reference proteome</keyword>
<evidence type="ECO:0000313" key="2">
    <source>
        <dbReference type="EMBL" id="PWJ73969.1"/>
    </source>
</evidence>
<gene>
    <name evidence="2" type="ORF">C7383_1103</name>
</gene>